<protein>
    <recommendedName>
        <fullName evidence="2">Hypervirulence associated protein TUDOR domain-containing protein</fullName>
    </recommendedName>
</protein>
<gene>
    <name evidence="3" type="ORF">BDW02DRAFT_564121</name>
</gene>
<evidence type="ECO:0000313" key="4">
    <source>
        <dbReference type="Proteomes" id="UP000800040"/>
    </source>
</evidence>
<feature type="region of interest" description="Disordered" evidence="1">
    <location>
        <begin position="1"/>
        <end position="46"/>
    </location>
</feature>
<dbReference type="EMBL" id="ML975246">
    <property type="protein sequence ID" value="KAF1839138.1"/>
    <property type="molecule type" value="Genomic_DNA"/>
</dbReference>
<evidence type="ECO:0000313" key="3">
    <source>
        <dbReference type="EMBL" id="KAF1839138.1"/>
    </source>
</evidence>
<evidence type="ECO:0000259" key="2">
    <source>
        <dbReference type="Pfam" id="PF11160"/>
    </source>
</evidence>
<reference evidence="3" key="1">
    <citation type="submission" date="2020-01" db="EMBL/GenBank/DDBJ databases">
        <authorList>
            <consortium name="DOE Joint Genome Institute"/>
            <person name="Haridas S."/>
            <person name="Albert R."/>
            <person name="Binder M."/>
            <person name="Bloem J."/>
            <person name="Labutti K."/>
            <person name="Salamov A."/>
            <person name="Andreopoulos B."/>
            <person name="Baker S.E."/>
            <person name="Barry K."/>
            <person name="Bills G."/>
            <person name="Bluhm B.H."/>
            <person name="Cannon C."/>
            <person name="Castanera R."/>
            <person name="Culley D.E."/>
            <person name="Daum C."/>
            <person name="Ezra D."/>
            <person name="Gonzalez J.B."/>
            <person name="Henrissat B."/>
            <person name="Kuo A."/>
            <person name="Liang C."/>
            <person name="Lipzen A."/>
            <person name="Lutzoni F."/>
            <person name="Magnuson J."/>
            <person name="Mondo S."/>
            <person name="Nolan M."/>
            <person name="Ohm R."/>
            <person name="Pangilinan J."/>
            <person name="Park H.-J."/>
            <person name="Ramirez L."/>
            <person name="Alfaro M."/>
            <person name="Sun H."/>
            <person name="Tritt A."/>
            <person name="Yoshinaga Y."/>
            <person name="Zwiers L.-H."/>
            <person name="Turgeon B.G."/>
            <person name="Goodwin S.B."/>
            <person name="Spatafora J.W."/>
            <person name="Crous P.W."/>
            <person name="Grigoriev I.V."/>
        </authorList>
    </citation>
    <scope>NUCLEOTIDE SEQUENCE</scope>
    <source>
        <strain evidence="3">P77</strain>
    </source>
</reference>
<proteinExistence type="predicted"/>
<dbReference type="InterPro" id="IPR021331">
    <property type="entry name" value="Hva1_TUDOR"/>
</dbReference>
<feature type="domain" description="Hypervirulence associated protein TUDOR" evidence="2">
    <location>
        <begin position="45"/>
        <end position="99"/>
    </location>
</feature>
<accession>A0A6A5KPI9</accession>
<dbReference type="Gene3D" id="2.30.30.1060">
    <property type="match status" value="1"/>
</dbReference>
<dbReference type="Proteomes" id="UP000800040">
    <property type="component" value="Unassembled WGS sequence"/>
</dbReference>
<organism evidence="3 4">
    <name type="scientific">Decorospora gaudefroyi</name>
    <dbReference type="NCBI Taxonomy" id="184978"/>
    <lineage>
        <taxon>Eukaryota</taxon>
        <taxon>Fungi</taxon>
        <taxon>Dikarya</taxon>
        <taxon>Ascomycota</taxon>
        <taxon>Pezizomycotina</taxon>
        <taxon>Dothideomycetes</taxon>
        <taxon>Pleosporomycetidae</taxon>
        <taxon>Pleosporales</taxon>
        <taxon>Pleosporineae</taxon>
        <taxon>Pleosporaceae</taxon>
        <taxon>Decorospora</taxon>
    </lineage>
</organism>
<dbReference type="AlphaFoldDB" id="A0A6A5KPI9"/>
<dbReference type="Pfam" id="PF11160">
    <property type="entry name" value="Hva1_TUDOR"/>
    <property type="match status" value="1"/>
</dbReference>
<feature type="compositionally biased region" description="Basic and acidic residues" evidence="1">
    <location>
        <begin position="7"/>
        <end position="16"/>
    </location>
</feature>
<dbReference type="OrthoDB" id="2138648at2759"/>
<feature type="region of interest" description="Disordered" evidence="1">
    <location>
        <begin position="68"/>
        <end position="105"/>
    </location>
</feature>
<name>A0A6A5KPI9_9PLEO</name>
<sequence>MANRLSESLDHIEKHTPAAVMSSNTNSKSNDAPIVSKNGEEIGEGDHVYTKIRGGRHEGDVEKIVMDREDADKEGVKNPPKVLFTDQRGKPVAHNPGTLDVTEKA</sequence>
<keyword evidence="4" id="KW-1185">Reference proteome</keyword>
<evidence type="ECO:0000256" key="1">
    <source>
        <dbReference type="SAM" id="MobiDB-lite"/>
    </source>
</evidence>
<feature type="compositionally biased region" description="Polar residues" evidence="1">
    <location>
        <begin position="21"/>
        <end position="30"/>
    </location>
</feature>